<dbReference type="InterPro" id="IPR024983">
    <property type="entry name" value="CHAT_dom"/>
</dbReference>
<comment type="caution">
    <text evidence="2">The sequence shown here is derived from an EMBL/GenBank/DDBJ whole genome shotgun (WGS) entry which is preliminary data.</text>
</comment>
<reference evidence="2 3" key="1">
    <citation type="journal article" date="2016" name="Front. Microbiol.">
        <title>Genomic Resource of Rice Seed Associated Bacteria.</title>
        <authorList>
            <person name="Midha S."/>
            <person name="Bansal K."/>
            <person name="Sharma S."/>
            <person name="Kumar N."/>
            <person name="Patil P.P."/>
            <person name="Chaudhry V."/>
            <person name="Patil P.B."/>
        </authorList>
    </citation>
    <scope>NUCLEOTIDE SEQUENCE [LARGE SCALE GENOMIC DNA]</scope>
    <source>
        <strain evidence="2 3">NS365</strain>
    </source>
</reference>
<dbReference type="AlphaFoldDB" id="A0A175RT87"/>
<dbReference type="Pfam" id="PF12770">
    <property type="entry name" value="CHAT"/>
    <property type="match status" value="1"/>
</dbReference>
<evidence type="ECO:0000313" key="2">
    <source>
        <dbReference type="EMBL" id="KTR06960.1"/>
    </source>
</evidence>
<feature type="domain" description="CHAT" evidence="1">
    <location>
        <begin position="30"/>
        <end position="180"/>
    </location>
</feature>
<protein>
    <recommendedName>
        <fullName evidence="1">CHAT domain-containing protein</fullName>
    </recommendedName>
</protein>
<keyword evidence="3" id="KW-1185">Reference proteome</keyword>
<sequence>MFRQARDLTRKVHVMKVLFLAASPLDQDPLNIGREANDLKTQIATVRDPKVKVDVEHAWAVRADQLQSEMLNNRPEVVHFSGHGDTGLLVFEDRDGNSYDIPASTLANLIGLVGGVKCVVLNACYSDSMAGEMDAHVDAVIGCDDSIDDDAAAMFTRGFYRALAYGVTYQQAFDLARNELDLMDRKGEAAKYRLRMRA</sequence>
<evidence type="ECO:0000259" key="1">
    <source>
        <dbReference type="Pfam" id="PF12770"/>
    </source>
</evidence>
<name>A0A175RT87_9HYPH</name>
<accession>A0A175RT87</accession>
<dbReference type="Proteomes" id="UP000078529">
    <property type="component" value="Unassembled WGS sequence"/>
</dbReference>
<proteinExistence type="predicted"/>
<dbReference type="EMBL" id="LDQA01000014">
    <property type="protein sequence ID" value="KTR06960.1"/>
    <property type="molecule type" value="Genomic_DNA"/>
</dbReference>
<gene>
    <name evidence="2" type="ORF">NS365_05545</name>
</gene>
<organism evidence="2 3">
    <name type="scientific">Aureimonas ureilytica</name>
    <dbReference type="NCBI Taxonomy" id="401562"/>
    <lineage>
        <taxon>Bacteria</taxon>
        <taxon>Pseudomonadati</taxon>
        <taxon>Pseudomonadota</taxon>
        <taxon>Alphaproteobacteria</taxon>
        <taxon>Hyphomicrobiales</taxon>
        <taxon>Aurantimonadaceae</taxon>
        <taxon>Aureimonas</taxon>
    </lineage>
</organism>
<evidence type="ECO:0000313" key="3">
    <source>
        <dbReference type="Proteomes" id="UP000078529"/>
    </source>
</evidence>
<dbReference type="PATRIC" id="fig|401562.4.peg.741"/>